<protein>
    <submittedName>
        <fullName evidence="1">Uncharacterized protein</fullName>
    </submittedName>
</protein>
<proteinExistence type="predicted"/>
<sequence length="273" mass="31028">MVAWFKKSWVRRAGITLLFILVWIGVSIYTSYKFFLESYDIGWDGQDKGTGNVPRPIILHLDLVYRGFDPKAEKSSLDLTASLYETTQNLSDGESEAIRKLKEDVKPDLNIVLDGKKHAVILGEVEQITLPFTAEERDGIVNYPFDKYSQFIKVEAKVGKYPISFDFTIKQANKDFIISYAPMPTIKSKTQFKLLLHRPWYSVFISIFVLILMWFLALAMLNVAIDILFHHRDAEAGFIAGAFSLVFALPALRDAQPGIPEVGCFMDAIGFLW</sequence>
<dbReference type="EMBL" id="QTSX02002141">
    <property type="protein sequence ID" value="KAJ9078642.1"/>
    <property type="molecule type" value="Genomic_DNA"/>
</dbReference>
<comment type="caution">
    <text evidence="1">The sequence shown here is derived from an EMBL/GenBank/DDBJ whole genome shotgun (WGS) entry which is preliminary data.</text>
</comment>
<organism evidence="1 2">
    <name type="scientific">Entomophthora muscae</name>
    <dbReference type="NCBI Taxonomy" id="34485"/>
    <lineage>
        <taxon>Eukaryota</taxon>
        <taxon>Fungi</taxon>
        <taxon>Fungi incertae sedis</taxon>
        <taxon>Zoopagomycota</taxon>
        <taxon>Entomophthoromycotina</taxon>
        <taxon>Entomophthoromycetes</taxon>
        <taxon>Entomophthorales</taxon>
        <taxon>Entomophthoraceae</taxon>
        <taxon>Entomophthora</taxon>
    </lineage>
</organism>
<evidence type="ECO:0000313" key="2">
    <source>
        <dbReference type="Proteomes" id="UP001165960"/>
    </source>
</evidence>
<name>A0ACC2TVV3_9FUNG</name>
<dbReference type="Proteomes" id="UP001165960">
    <property type="component" value="Unassembled WGS sequence"/>
</dbReference>
<gene>
    <name evidence="1" type="ORF">DSO57_1004600</name>
</gene>
<evidence type="ECO:0000313" key="1">
    <source>
        <dbReference type="EMBL" id="KAJ9078642.1"/>
    </source>
</evidence>
<reference evidence="1" key="1">
    <citation type="submission" date="2022-04" db="EMBL/GenBank/DDBJ databases">
        <title>Genome of the entomopathogenic fungus Entomophthora muscae.</title>
        <authorList>
            <person name="Elya C."/>
            <person name="Lovett B.R."/>
            <person name="Lee E."/>
            <person name="Macias A.M."/>
            <person name="Hajek A.E."/>
            <person name="De Bivort B.L."/>
            <person name="Kasson M.T."/>
            <person name="De Fine Licht H.H."/>
            <person name="Stajich J.E."/>
        </authorList>
    </citation>
    <scope>NUCLEOTIDE SEQUENCE</scope>
    <source>
        <strain evidence="1">Berkeley</strain>
    </source>
</reference>
<keyword evidence="2" id="KW-1185">Reference proteome</keyword>
<accession>A0ACC2TVV3</accession>